<sequence>GNDVGDDDDGVMVMVREKGKKGERDEGGEAEGGVRGV</sequence>
<dbReference type="Proteomes" id="UP000288216">
    <property type="component" value="Unassembled WGS sequence"/>
</dbReference>
<reference evidence="2 3" key="1">
    <citation type="journal article" date="2018" name="Nat. Ecol. Evol.">
        <title>Shark genomes provide insights into elasmobranch evolution and the origin of vertebrates.</title>
        <authorList>
            <person name="Hara Y"/>
            <person name="Yamaguchi K"/>
            <person name="Onimaru K"/>
            <person name="Kadota M"/>
            <person name="Koyanagi M"/>
            <person name="Keeley SD"/>
            <person name="Tatsumi K"/>
            <person name="Tanaka K"/>
            <person name="Motone F"/>
            <person name="Kageyama Y"/>
            <person name="Nozu R"/>
            <person name="Adachi N"/>
            <person name="Nishimura O"/>
            <person name="Nakagawa R"/>
            <person name="Tanegashima C"/>
            <person name="Kiyatake I"/>
            <person name="Matsumoto R"/>
            <person name="Murakumo K"/>
            <person name="Nishida K"/>
            <person name="Terakita A"/>
            <person name="Kuratani S"/>
            <person name="Sato K"/>
            <person name="Hyodo S Kuraku.S."/>
        </authorList>
    </citation>
    <scope>NUCLEOTIDE SEQUENCE [LARGE SCALE GENOMIC DNA]</scope>
</reference>
<protein>
    <submittedName>
        <fullName evidence="2">Uncharacterized protein</fullName>
    </submittedName>
</protein>
<keyword evidence="3" id="KW-1185">Reference proteome</keyword>
<feature type="compositionally biased region" description="Basic and acidic residues" evidence="1">
    <location>
        <begin position="15"/>
        <end position="27"/>
    </location>
</feature>
<organism evidence="2 3">
    <name type="scientific">Scyliorhinus torazame</name>
    <name type="common">Cloudy catshark</name>
    <name type="synonym">Catulus torazame</name>
    <dbReference type="NCBI Taxonomy" id="75743"/>
    <lineage>
        <taxon>Eukaryota</taxon>
        <taxon>Metazoa</taxon>
        <taxon>Chordata</taxon>
        <taxon>Craniata</taxon>
        <taxon>Vertebrata</taxon>
        <taxon>Chondrichthyes</taxon>
        <taxon>Elasmobranchii</taxon>
        <taxon>Galeomorphii</taxon>
        <taxon>Galeoidea</taxon>
        <taxon>Carcharhiniformes</taxon>
        <taxon>Scyliorhinidae</taxon>
        <taxon>Scyliorhinus</taxon>
    </lineage>
</organism>
<feature type="compositionally biased region" description="Acidic residues" evidence="1">
    <location>
        <begin position="1"/>
        <end position="10"/>
    </location>
</feature>
<comment type="caution">
    <text evidence="2">The sequence shown here is derived from an EMBL/GenBank/DDBJ whole genome shotgun (WGS) entry which is preliminary data.</text>
</comment>
<evidence type="ECO:0000256" key="1">
    <source>
        <dbReference type="SAM" id="MobiDB-lite"/>
    </source>
</evidence>
<feature type="region of interest" description="Disordered" evidence="1">
    <location>
        <begin position="1"/>
        <end position="37"/>
    </location>
</feature>
<dbReference type="AlphaFoldDB" id="A0A401QPL8"/>
<evidence type="ECO:0000313" key="2">
    <source>
        <dbReference type="EMBL" id="GCB87233.1"/>
    </source>
</evidence>
<evidence type="ECO:0000313" key="3">
    <source>
        <dbReference type="Proteomes" id="UP000288216"/>
    </source>
</evidence>
<dbReference type="EMBL" id="BFAA01434495">
    <property type="protein sequence ID" value="GCB87233.1"/>
    <property type="molecule type" value="Genomic_DNA"/>
</dbReference>
<name>A0A401QPL8_SCYTO</name>
<gene>
    <name evidence="2" type="ORF">scyTo_0027936</name>
</gene>
<proteinExistence type="predicted"/>
<feature type="non-terminal residue" evidence="2">
    <location>
        <position position="1"/>
    </location>
</feature>
<accession>A0A401QPL8</accession>